<organism evidence="3 4">
    <name type="scientific">Aquarana catesbeiana</name>
    <name type="common">American bullfrog</name>
    <name type="synonym">Rana catesbeiana</name>
    <dbReference type="NCBI Taxonomy" id="8400"/>
    <lineage>
        <taxon>Eukaryota</taxon>
        <taxon>Metazoa</taxon>
        <taxon>Chordata</taxon>
        <taxon>Craniata</taxon>
        <taxon>Vertebrata</taxon>
        <taxon>Euteleostomi</taxon>
        <taxon>Amphibia</taxon>
        <taxon>Batrachia</taxon>
        <taxon>Anura</taxon>
        <taxon>Neobatrachia</taxon>
        <taxon>Ranoidea</taxon>
        <taxon>Ranidae</taxon>
        <taxon>Aquarana</taxon>
    </lineage>
</organism>
<accession>A0A2G9RVX4</accession>
<dbReference type="OrthoDB" id="407432at2759"/>
<evidence type="ECO:0000256" key="1">
    <source>
        <dbReference type="SAM" id="SignalP"/>
    </source>
</evidence>
<evidence type="ECO:0000313" key="3">
    <source>
        <dbReference type="EMBL" id="PIO32040.1"/>
    </source>
</evidence>
<feature type="chain" id="PRO_5013748772" description="Poly(A) RNA polymerase mitochondrial-like central palm domain-containing protein" evidence="1">
    <location>
        <begin position="18"/>
        <end position="137"/>
    </location>
</feature>
<keyword evidence="1" id="KW-0732">Signal</keyword>
<dbReference type="Gene3D" id="3.30.460.10">
    <property type="entry name" value="Beta Polymerase, domain 2"/>
    <property type="match status" value="1"/>
</dbReference>
<dbReference type="Pfam" id="PF22600">
    <property type="entry name" value="MTPAP-like_central"/>
    <property type="match status" value="1"/>
</dbReference>
<evidence type="ECO:0000259" key="2">
    <source>
        <dbReference type="Pfam" id="PF22600"/>
    </source>
</evidence>
<dbReference type="SUPFAM" id="SSF81301">
    <property type="entry name" value="Nucleotidyltransferase"/>
    <property type="match status" value="1"/>
</dbReference>
<dbReference type="SUPFAM" id="SSF81631">
    <property type="entry name" value="PAP/OAS1 substrate-binding domain"/>
    <property type="match status" value="1"/>
</dbReference>
<name>A0A2G9RVX4_AQUCT</name>
<dbReference type="Proteomes" id="UP000228934">
    <property type="component" value="Unassembled WGS sequence"/>
</dbReference>
<feature type="domain" description="Poly(A) RNA polymerase mitochondrial-like central palm" evidence="2">
    <location>
        <begin position="13"/>
        <end position="76"/>
    </location>
</feature>
<dbReference type="InterPro" id="IPR054708">
    <property type="entry name" value="MTPAP-like_central"/>
</dbReference>
<feature type="signal peptide" evidence="1">
    <location>
        <begin position="1"/>
        <end position="17"/>
    </location>
</feature>
<sequence length="137" mass="15747">MFIFIFLFLKALDSIRTIEELARHLRKHQGLRNILPITTAKVPIVKFYHVRSGLEGDISLYNTLALHNTRLLASYAAIDPRVKYLCYIMKVFTKVCDIGDASRGSLSSYAYTLMVLYFLQQRDPPVIPVLQEVRQLA</sequence>
<evidence type="ECO:0000313" key="4">
    <source>
        <dbReference type="Proteomes" id="UP000228934"/>
    </source>
</evidence>
<dbReference type="AlphaFoldDB" id="A0A2G9RVX4"/>
<dbReference type="GO" id="GO:0050265">
    <property type="term" value="F:RNA uridylyltransferase activity"/>
    <property type="evidence" value="ECO:0007669"/>
    <property type="project" value="TreeGrafter"/>
</dbReference>
<keyword evidence="4" id="KW-1185">Reference proteome</keyword>
<dbReference type="GO" id="GO:0031123">
    <property type="term" value="P:RNA 3'-end processing"/>
    <property type="evidence" value="ECO:0007669"/>
    <property type="project" value="TreeGrafter"/>
</dbReference>
<dbReference type="EMBL" id="KV931269">
    <property type="protein sequence ID" value="PIO32040.1"/>
    <property type="molecule type" value="Genomic_DNA"/>
</dbReference>
<reference evidence="4" key="1">
    <citation type="journal article" date="2017" name="Nat. Commun.">
        <title>The North American bullfrog draft genome provides insight into hormonal regulation of long noncoding RNA.</title>
        <authorList>
            <person name="Hammond S.A."/>
            <person name="Warren R.L."/>
            <person name="Vandervalk B.P."/>
            <person name="Kucuk E."/>
            <person name="Khan H."/>
            <person name="Gibb E.A."/>
            <person name="Pandoh P."/>
            <person name="Kirk H."/>
            <person name="Zhao Y."/>
            <person name="Jones M."/>
            <person name="Mungall A.J."/>
            <person name="Coope R."/>
            <person name="Pleasance S."/>
            <person name="Moore R.A."/>
            <person name="Holt R.A."/>
            <person name="Round J.M."/>
            <person name="Ohora S."/>
            <person name="Walle B.V."/>
            <person name="Veldhoen N."/>
            <person name="Helbing C.C."/>
            <person name="Birol I."/>
        </authorList>
    </citation>
    <scope>NUCLEOTIDE SEQUENCE [LARGE SCALE GENOMIC DNA]</scope>
</reference>
<gene>
    <name evidence="3" type="ORF">AB205_0107400</name>
</gene>
<protein>
    <recommendedName>
        <fullName evidence="2">Poly(A) RNA polymerase mitochondrial-like central palm domain-containing protein</fullName>
    </recommendedName>
</protein>
<dbReference type="PANTHER" id="PTHR12271:SF34">
    <property type="entry name" value="TERMINAL URIDYLYLTRANSFERASE 7"/>
    <property type="match status" value="1"/>
</dbReference>
<dbReference type="InterPro" id="IPR043519">
    <property type="entry name" value="NT_sf"/>
</dbReference>
<dbReference type="PANTHER" id="PTHR12271">
    <property type="entry name" value="POLY A POLYMERASE CID PAP -RELATED"/>
    <property type="match status" value="1"/>
</dbReference>
<dbReference type="Gene3D" id="1.10.1410.10">
    <property type="match status" value="1"/>
</dbReference>
<dbReference type="CDD" id="cd05402">
    <property type="entry name" value="NT_PAP_TUTase"/>
    <property type="match status" value="1"/>
</dbReference>
<proteinExistence type="predicted"/>